<protein>
    <submittedName>
        <fullName evidence="1">Uncharacterized protein</fullName>
    </submittedName>
</protein>
<evidence type="ECO:0000313" key="1">
    <source>
        <dbReference type="EMBL" id="QLQ82556.1"/>
    </source>
</evidence>
<accession>A0A7H9I141</accession>
<dbReference type="AlphaFoldDB" id="A0A7H9I141"/>
<gene>
    <name evidence="1" type="ORF">HG537_0H03190</name>
</gene>
<dbReference type="Proteomes" id="UP000510647">
    <property type="component" value="Chromosome 8"/>
</dbReference>
<proteinExistence type="predicted"/>
<name>A0A7H9I141_9SACH</name>
<sequence length="74" mass="8828">MTSGMETRASQRKYNNVTLRTLTAYQLMSQRESMCELFQLVDDTERHNSIVDIERQKRILEDMKKQVERLKDSC</sequence>
<reference evidence="1 2" key="1">
    <citation type="submission" date="2020-06" db="EMBL/GenBank/DDBJ databases">
        <title>The yeast mating-type switching endonuclease HO is a domesticated member of an unorthodox homing genetic element family.</title>
        <authorList>
            <person name="Coughlan A.Y."/>
            <person name="Lombardi L."/>
            <person name="Braun-Galleani S."/>
            <person name="Martos A.R."/>
            <person name="Galeote V."/>
            <person name="Bigey F."/>
            <person name="Dequin S."/>
            <person name="Byrne K.P."/>
            <person name="Wolfe K.H."/>
        </authorList>
    </citation>
    <scope>NUCLEOTIDE SEQUENCE [LARGE SCALE GENOMIC DNA]</scope>
    <source>
        <strain evidence="1 2">CBS2947</strain>
    </source>
</reference>
<dbReference type="OrthoDB" id="4066304at2759"/>
<evidence type="ECO:0000313" key="2">
    <source>
        <dbReference type="Proteomes" id="UP000510647"/>
    </source>
</evidence>
<dbReference type="EMBL" id="CP059274">
    <property type="protein sequence ID" value="QLQ82556.1"/>
    <property type="molecule type" value="Genomic_DNA"/>
</dbReference>
<organism evidence="1 2">
    <name type="scientific">Torulaspora globosa</name>
    <dbReference type="NCBI Taxonomy" id="48254"/>
    <lineage>
        <taxon>Eukaryota</taxon>
        <taxon>Fungi</taxon>
        <taxon>Dikarya</taxon>
        <taxon>Ascomycota</taxon>
        <taxon>Saccharomycotina</taxon>
        <taxon>Saccharomycetes</taxon>
        <taxon>Saccharomycetales</taxon>
        <taxon>Saccharomycetaceae</taxon>
        <taxon>Torulaspora</taxon>
    </lineage>
</organism>
<keyword evidence="2" id="KW-1185">Reference proteome</keyword>